<dbReference type="AlphaFoldDB" id="A0A1H1QQB2"/>
<dbReference type="OrthoDB" id="9793325at2"/>
<dbReference type="Gene3D" id="3.40.50.720">
    <property type="entry name" value="NAD(P)-binding Rossmann-like Domain"/>
    <property type="match status" value="1"/>
</dbReference>
<dbReference type="InterPro" id="IPR036291">
    <property type="entry name" value="NAD(P)-bd_dom_sf"/>
</dbReference>
<evidence type="ECO:0000313" key="3">
    <source>
        <dbReference type="Proteomes" id="UP000199597"/>
    </source>
</evidence>
<dbReference type="Proteomes" id="UP000199597">
    <property type="component" value="Chromosome I"/>
</dbReference>
<dbReference type="InterPro" id="IPR002347">
    <property type="entry name" value="SDR_fam"/>
</dbReference>
<dbReference type="PRINTS" id="PR00081">
    <property type="entry name" value="GDHRDH"/>
</dbReference>
<dbReference type="SUPFAM" id="SSF51735">
    <property type="entry name" value="NAD(P)-binding Rossmann-fold domains"/>
    <property type="match status" value="1"/>
</dbReference>
<evidence type="ECO:0000313" key="2">
    <source>
        <dbReference type="EMBL" id="SDS25682.1"/>
    </source>
</evidence>
<keyword evidence="3" id="KW-1185">Reference proteome</keyword>
<evidence type="ECO:0000256" key="1">
    <source>
        <dbReference type="ARBA" id="ARBA00006484"/>
    </source>
</evidence>
<gene>
    <name evidence="2" type="ORF">SAMN04489752_1316</name>
</gene>
<dbReference type="PRINTS" id="PR00080">
    <property type="entry name" value="SDRFAMILY"/>
</dbReference>
<comment type="similarity">
    <text evidence="1">Belongs to the short-chain dehydrogenases/reductases (SDR) family.</text>
</comment>
<sequence>MDLQLAGKTVFISGSTKGIGLAIAALCAHEGATVIINGRRKEGVDAAVARLREQNPAASARGIAADFGDVGQVDGLLDCLGDVDVLINNVGLFDVAAFTEIGDAEWTRYLEINLMGAVRLSRTLLPQMLENGWGRIVFIGTESAVDVPENMIHYGVTKAAALALSNGLAKLTLGTEVTVNTVLGGPTYSDGVAAAVEQIAAAESMPAADLRDSLVRDTSLLQRFIEPDEIANLVAYLASPLSSATNGAALRADGGVLPTVV</sequence>
<dbReference type="Pfam" id="PF13561">
    <property type="entry name" value="adh_short_C2"/>
    <property type="match status" value="1"/>
</dbReference>
<dbReference type="RefSeq" id="WP_092011503.1">
    <property type="nucleotide sequence ID" value="NZ_LT629766.1"/>
</dbReference>
<reference evidence="3" key="1">
    <citation type="submission" date="2016-10" db="EMBL/GenBank/DDBJ databases">
        <authorList>
            <person name="Varghese N."/>
            <person name="Submissions S."/>
        </authorList>
    </citation>
    <scope>NUCLEOTIDE SEQUENCE [LARGE SCALE GENOMIC DNA]</scope>
    <source>
        <strain evidence="3">DSM 23676</strain>
    </source>
</reference>
<dbReference type="CDD" id="cd05233">
    <property type="entry name" value="SDR_c"/>
    <property type="match status" value="1"/>
</dbReference>
<dbReference type="EMBL" id="LT629766">
    <property type="protein sequence ID" value="SDS25682.1"/>
    <property type="molecule type" value="Genomic_DNA"/>
</dbReference>
<protein>
    <submittedName>
        <fullName evidence="2">NAD(P)-dependent dehydrogenase, short-chain alcohol dehydrogenase family</fullName>
    </submittedName>
</protein>
<dbReference type="STRING" id="1136497.SAMN04489752_1316"/>
<dbReference type="PANTHER" id="PTHR42879">
    <property type="entry name" value="3-OXOACYL-(ACYL-CARRIER-PROTEIN) REDUCTASE"/>
    <property type="match status" value="1"/>
</dbReference>
<organism evidence="2 3">
    <name type="scientific">Brevibacterium siliguriense</name>
    <dbReference type="NCBI Taxonomy" id="1136497"/>
    <lineage>
        <taxon>Bacteria</taxon>
        <taxon>Bacillati</taxon>
        <taxon>Actinomycetota</taxon>
        <taxon>Actinomycetes</taxon>
        <taxon>Micrococcales</taxon>
        <taxon>Brevibacteriaceae</taxon>
        <taxon>Brevibacterium</taxon>
    </lineage>
</organism>
<dbReference type="InterPro" id="IPR050259">
    <property type="entry name" value="SDR"/>
</dbReference>
<proteinExistence type="inferred from homology"/>
<name>A0A1H1QQB2_9MICO</name>
<accession>A0A1H1QQB2</accession>